<proteinExistence type="predicted"/>
<protein>
    <submittedName>
        <fullName evidence="1">Uncharacterized protein</fullName>
    </submittedName>
</protein>
<accession>A0A6J5K3N6</accession>
<dbReference type="EMBL" id="CADILN010000002">
    <property type="protein sequence ID" value="CAB4048749.1"/>
    <property type="molecule type" value="Genomic_DNA"/>
</dbReference>
<dbReference type="AlphaFoldDB" id="A0A6J5K3N6"/>
<name>A0A6J5K3N6_9BURK</name>
<gene>
    <name evidence="1" type="ORF">LMG9964_02390</name>
</gene>
<organism evidence="1 2">
    <name type="scientific">Paraburkholderia phenoliruptrix</name>
    <dbReference type="NCBI Taxonomy" id="252970"/>
    <lineage>
        <taxon>Bacteria</taxon>
        <taxon>Pseudomonadati</taxon>
        <taxon>Pseudomonadota</taxon>
        <taxon>Betaproteobacteria</taxon>
        <taxon>Burkholderiales</taxon>
        <taxon>Burkholderiaceae</taxon>
        <taxon>Paraburkholderia</taxon>
    </lineage>
</organism>
<dbReference type="Proteomes" id="UP000494102">
    <property type="component" value="Unassembled WGS sequence"/>
</dbReference>
<reference evidence="1 2" key="1">
    <citation type="submission" date="2020-04" db="EMBL/GenBank/DDBJ databases">
        <authorList>
            <person name="De Canck E."/>
        </authorList>
    </citation>
    <scope>NUCLEOTIDE SEQUENCE [LARGE SCALE GENOMIC DNA]</scope>
    <source>
        <strain evidence="1 2">LMG 9964</strain>
    </source>
</reference>
<evidence type="ECO:0000313" key="1">
    <source>
        <dbReference type="EMBL" id="CAB4048749.1"/>
    </source>
</evidence>
<sequence length="73" mass="8148">MYRVEGSNLRPSQANSAGSRFILADVTERVPPARDGSGTEIRGRVRIESYPFRVAKICFFGRFRHIGNYGSAV</sequence>
<evidence type="ECO:0000313" key="2">
    <source>
        <dbReference type="Proteomes" id="UP000494102"/>
    </source>
</evidence>